<dbReference type="EMBL" id="JARYMX010000005">
    <property type="protein sequence ID" value="KAJ9549082.1"/>
    <property type="molecule type" value="Genomic_DNA"/>
</dbReference>
<feature type="domain" description="Dynamin stalk" evidence="1">
    <location>
        <begin position="26"/>
        <end position="294"/>
    </location>
</feature>
<keyword evidence="3" id="KW-1185">Reference proteome</keyword>
<dbReference type="InterPro" id="IPR000375">
    <property type="entry name" value="Dynamin_stalk"/>
</dbReference>
<evidence type="ECO:0000313" key="2">
    <source>
        <dbReference type="EMBL" id="KAJ9549082.1"/>
    </source>
</evidence>
<reference evidence="2" key="1">
    <citation type="submission" date="2023-03" db="EMBL/GenBank/DDBJ databases">
        <title>Chromosome-scale reference genome and RAD-based genetic map of yellow starthistle (Centaurea solstitialis) reveal putative structural variation and QTLs associated with invader traits.</title>
        <authorList>
            <person name="Reatini B."/>
            <person name="Cang F.A."/>
            <person name="Jiang Q."/>
            <person name="Mckibben M.T.W."/>
            <person name="Barker M.S."/>
            <person name="Rieseberg L.H."/>
            <person name="Dlugosch K.M."/>
        </authorList>
    </citation>
    <scope>NUCLEOTIDE SEQUENCE</scope>
    <source>
        <strain evidence="2">CAN-66</strain>
        <tissue evidence="2">Leaf</tissue>
    </source>
</reference>
<dbReference type="GO" id="GO:0005737">
    <property type="term" value="C:cytoplasm"/>
    <property type="evidence" value="ECO:0007669"/>
    <property type="project" value="TreeGrafter"/>
</dbReference>
<dbReference type="Proteomes" id="UP001172457">
    <property type="component" value="Chromosome 5"/>
</dbReference>
<dbReference type="AlphaFoldDB" id="A0AA38W538"/>
<gene>
    <name evidence="2" type="ORF">OSB04_021625</name>
</gene>
<name>A0AA38W538_9ASTR</name>
<accession>A0AA38W538</accession>
<dbReference type="PANTHER" id="PTHR11566:SF173">
    <property type="entry name" value="DYNAMIN-RELATED PROTEIN 4C"/>
    <property type="match status" value="1"/>
</dbReference>
<protein>
    <recommendedName>
        <fullName evidence="1">Dynamin stalk domain-containing protein</fullName>
    </recommendedName>
</protein>
<evidence type="ECO:0000259" key="1">
    <source>
        <dbReference type="Pfam" id="PF01031"/>
    </source>
</evidence>
<dbReference type="InterPro" id="IPR022812">
    <property type="entry name" value="Dynamin"/>
</dbReference>
<evidence type="ECO:0000313" key="3">
    <source>
        <dbReference type="Proteomes" id="UP001172457"/>
    </source>
</evidence>
<dbReference type="Gene3D" id="3.40.50.300">
    <property type="entry name" value="P-loop containing nucleotide triphosphate hydrolases"/>
    <property type="match status" value="1"/>
</dbReference>
<dbReference type="GO" id="GO:0005874">
    <property type="term" value="C:microtubule"/>
    <property type="evidence" value="ECO:0007669"/>
    <property type="project" value="TreeGrafter"/>
</dbReference>
<dbReference type="InterPro" id="IPR027417">
    <property type="entry name" value="P-loop_NTPase"/>
</dbReference>
<dbReference type="GO" id="GO:0003924">
    <property type="term" value="F:GTPase activity"/>
    <property type="evidence" value="ECO:0007669"/>
    <property type="project" value="TreeGrafter"/>
</dbReference>
<organism evidence="2 3">
    <name type="scientific">Centaurea solstitialis</name>
    <name type="common">yellow star-thistle</name>
    <dbReference type="NCBI Taxonomy" id="347529"/>
    <lineage>
        <taxon>Eukaryota</taxon>
        <taxon>Viridiplantae</taxon>
        <taxon>Streptophyta</taxon>
        <taxon>Embryophyta</taxon>
        <taxon>Tracheophyta</taxon>
        <taxon>Spermatophyta</taxon>
        <taxon>Magnoliopsida</taxon>
        <taxon>eudicotyledons</taxon>
        <taxon>Gunneridae</taxon>
        <taxon>Pentapetalae</taxon>
        <taxon>asterids</taxon>
        <taxon>campanulids</taxon>
        <taxon>Asterales</taxon>
        <taxon>Asteraceae</taxon>
        <taxon>Carduoideae</taxon>
        <taxon>Cardueae</taxon>
        <taxon>Centaureinae</taxon>
        <taxon>Centaurea</taxon>
    </lineage>
</organism>
<proteinExistence type="predicted"/>
<dbReference type="PANTHER" id="PTHR11566">
    <property type="entry name" value="DYNAMIN"/>
    <property type="match status" value="1"/>
</dbReference>
<sequence length="377" mass="41982">MSRRADPTKQRTLAVVTQCDLLPDSLPEKVAGLGLGYVCVANPINNQTYDEAREASLFRTGLSLSKMDKSAVGVPVLAKRLVEIQSMILSKHFPGNIKKIDEELDSSVTELKKLSPTMADAATALVGQVFSLKESLHKILIRGELDELYEDDNQMHCKARLLEMLNKFSEDLYSSSESPGGSFMAEEIEVLKTANGVLLPHSRPHSAFLFLVGKRVKSVSNLPIDFVNEVSAYLETVVNRVVDDCCRNSPQLHPSMMKAARTALAKLKKKLLERAAEMLEMEKDTCYTCDPDFDGRGLWFENEDDGLIVSKRMADWMALQLRSSIKKMVEEVANGVMSAEDGVRMMLEEPPTVAGAREEIRETIELLQKSKEDLVQV</sequence>
<dbReference type="GO" id="GO:0008017">
    <property type="term" value="F:microtubule binding"/>
    <property type="evidence" value="ECO:0007669"/>
    <property type="project" value="TreeGrafter"/>
</dbReference>
<dbReference type="Gene3D" id="1.20.120.1240">
    <property type="entry name" value="Dynamin, middle domain"/>
    <property type="match status" value="1"/>
</dbReference>
<comment type="caution">
    <text evidence="2">The sequence shown here is derived from an EMBL/GenBank/DDBJ whole genome shotgun (WGS) entry which is preliminary data.</text>
</comment>
<dbReference type="GO" id="GO:0016020">
    <property type="term" value="C:membrane"/>
    <property type="evidence" value="ECO:0007669"/>
    <property type="project" value="TreeGrafter"/>
</dbReference>
<dbReference type="Pfam" id="PF01031">
    <property type="entry name" value="Dynamin_M"/>
    <property type="match status" value="1"/>
</dbReference>